<keyword evidence="9 13" id="KW-0418">Kinase</keyword>
<feature type="domain" description="Guanylate kinase-like" evidence="14">
    <location>
        <begin position="6"/>
        <end position="186"/>
    </location>
</feature>
<evidence type="ECO:0000256" key="10">
    <source>
        <dbReference type="ARBA" id="ARBA00022840"/>
    </source>
</evidence>
<sequence length="191" mass="21928">MENNGGKCIIFSAPSGAGKTTIVRFLLSKFDKLSFSVSATSRDRRSYEADGLHYYFMSADAFRKKVEEDSFLEWEEVYTDQYYGTLKSEMKRIWNSGKHVIFDVDVVGGVNLKRYFGDKALAIFVQPPSIEVLEDRLRKRSTETEETLLARLSKAEHEMTFSKHFDKILINDNLDKACADACEMVKEFIES</sequence>
<comment type="function">
    <text evidence="1 13">Essential for recycling GMP and indirectly, cGMP.</text>
</comment>
<evidence type="ECO:0000256" key="3">
    <source>
        <dbReference type="ARBA" id="ARBA00005790"/>
    </source>
</evidence>
<evidence type="ECO:0000256" key="6">
    <source>
        <dbReference type="ARBA" id="ARBA00022490"/>
    </source>
</evidence>
<dbReference type="RefSeq" id="WP_163285274.1">
    <property type="nucleotide sequence ID" value="NZ_JAAGVY010000016.1"/>
</dbReference>
<evidence type="ECO:0000256" key="1">
    <source>
        <dbReference type="ARBA" id="ARBA00003531"/>
    </source>
</evidence>
<dbReference type="InterPro" id="IPR027417">
    <property type="entry name" value="P-loop_NTPase"/>
</dbReference>
<evidence type="ECO:0000256" key="13">
    <source>
        <dbReference type="HAMAP-Rule" id="MF_00328"/>
    </source>
</evidence>
<dbReference type="PROSITE" id="PS00856">
    <property type="entry name" value="GUANYLATE_KINASE_1"/>
    <property type="match status" value="1"/>
</dbReference>
<proteinExistence type="inferred from homology"/>
<keyword evidence="7 13" id="KW-0808">Transferase</keyword>
<evidence type="ECO:0000256" key="2">
    <source>
        <dbReference type="ARBA" id="ARBA00004496"/>
    </source>
</evidence>
<dbReference type="SMART" id="SM00072">
    <property type="entry name" value="GuKc"/>
    <property type="match status" value="1"/>
</dbReference>
<dbReference type="GO" id="GO:0004385">
    <property type="term" value="F:GMP kinase activity"/>
    <property type="evidence" value="ECO:0007669"/>
    <property type="project" value="UniProtKB-UniRule"/>
</dbReference>
<dbReference type="EMBL" id="JAAGVY010000016">
    <property type="protein sequence ID" value="NEN23882.1"/>
    <property type="molecule type" value="Genomic_DNA"/>
</dbReference>
<comment type="similarity">
    <text evidence="3 13">Belongs to the guanylate kinase family.</text>
</comment>
<evidence type="ECO:0000256" key="8">
    <source>
        <dbReference type="ARBA" id="ARBA00022741"/>
    </source>
</evidence>
<dbReference type="GO" id="GO:0005829">
    <property type="term" value="C:cytosol"/>
    <property type="evidence" value="ECO:0007669"/>
    <property type="project" value="TreeGrafter"/>
</dbReference>
<name>A0A7K3WSM7_9FLAO</name>
<evidence type="ECO:0000256" key="9">
    <source>
        <dbReference type="ARBA" id="ARBA00022777"/>
    </source>
</evidence>
<keyword evidence="16" id="KW-1185">Reference proteome</keyword>
<dbReference type="EC" id="2.7.4.8" evidence="4 13"/>
<dbReference type="GO" id="GO:0005524">
    <property type="term" value="F:ATP binding"/>
    <property type="evidence" value="ECO:0007669"/>
    <property type="project" value="UniProtKB-UniRule"/>
</dbReference>
<evidence type="ECO:0000313" key="16">
    <source>
        <dbReference type="Proteomes" id="UP000486602"/>
    </source>
</evidence>
<dbReference type="PROSITE" id="PS50052">
    <property type="entry name" value="GUANYLATE_KINASE_2"/>
    <property type="match status" value="1"/>
</dbReference>
<keyword evidence="8 13" id="KW-0547">Nucleotide-binding</keyword>
<comment type="catalytic activity">
    <reaction evidence="12 13">
        <text>GMP + ATP = GDP + ADP</text>
        <dbReference type="Rhea" id="RHEA:20780"/>
        <dbReference type="ChEBI" id="CHEBI:30616"/>
        <dbReference type="ChEBI" id="CHEBI:58115"/>
        <dbReference type="ChEBI" id="CHEBI:58189"/>
        <dbReference type="ChEBI" id="CHEBI:456216"/>
        <dbReference type="EC" id="2.7.4.8"/>
    </reaction>
</comment>
<dbReference type="Proteomes" id="UP000486602">
    <property type="component" value="Unassembled WGS sequence"/>
</dbReference>
<evidence type="ECO:0000256" key="12">
    <source>
        <dbReference type="ARBA" id="ARBA00048594"/>
    </source>
</evidence>
<dbReference type="SUPFAM" id="SSF52540">
    <property type="entry name" value="P-loop containing nucleoside triphosphate hydrolases"/>
    <property type="match status" value="1"/>
</dbReference>
<organism evidence="15 16">
    <name type="scientific">Cryomorpha ignava</name>
    <dbReference type="NCBI Taxonomy" id="101383"/>
    <lineage>
        <taxon>Bacteria</taxon>
        <taxon>Pseudomonadati</taxon>
        <taxon>Bacteroidota</taxon>
        <taxon>Flavobacteriia</taxon>
        <taxon>Flavobacteriales</taxon>
        <taxon>Cryomorphaceae</taxon>
        <taxon>Cryomorpha</taxon>
    </lineage>
</organism>
<evidence type="ECO:0000313" key="15">
    <source>
        <dbReference type="EMBL" id="NEN23882.1"/>
    </source>
</evidence>
<dbReference type="FunFam" id="3.30.63.10:FF:000005">
    <property type="entry name" value="Guanylate kinase"/>
    <property type="match status" value="1"/>
</dbReference>
<evidence type="ECO:0000256" key="4">
    <source>
        <dbReference type="ARBA" id="ARBA00012961"/>
    </source>
</evidence>
<dbReference type="CDD" id="cd00071">
    <property type="entry name" value="GMPK"/>
    <property type="match status" value="1"/>
</dbReference>
<protein>
    <recommendedName>
        <fullName evidence="5 13">Guanylate kinase</fullName>
        <ecNumber evidence="4 13">2.7.4.8</ecNumber>
    </recommendedName>
    <alternativeName>
        <fullName evidence="11 13">GMP kinase</fullName>
    </alternativeName>
</protein>
<dbReference type="InterPro" id="IPR017665">
    <property type="entry name" value="Guanylate_kinase"/>
</dbReference>
<evidence type="ECO:0000256" key="11">
    <source>
        <dbReference type="ARBA" id="ARBA00030128"/>
    </source>
</evidence>
<dbReference type="InterPro" id="IPR008144">
    <property type="entry name" value="Guanylate_kin-like_dom"/>
</dbReference>
<dbReference type="AlphaFoldDB" id="A0A7K3WSM7"/>
<accession>A0A7K3WSM7</accession>
<dbReference type="NCBIfam" id="TIGR03263">
    <property type="entry name" value="guanyl_kin"/>
    <property type="match status" value="1"/>
</dbReference>
<evidence type="ECO:0000256" key="5">
    <source>
        <dbReference type="ARBA" id="ARBA00016296"/>
    </source>
</evidence>
<comment type="subcellular location">
    <subcellularLocation>
        <location evidence="2 13">Cytoplasm</location>
    </subcellularLocation>
</comment>
<comment type="caution">
    <text evidence="15">The sequence shown here is derived from an EMBL/GenBank/DDBJ whole genome shotgun (WGS) entry which is preliminary data.</text>
</comment>
<dbReference type="PANTHER" id="PTHR23117">
    <property type="entry name" value="GUANYLATE KINASE-RELATED"/>
    <property type="match status" value="1"/>
</dbReference>
<dbReference type="HAMAP" id="MF_00328">
    <property type="entry name" value="Guanylate_kinase"/>
    <property type="match status" value="1"/>
</dbReference>
<dbReference type="InterPro" id="IPR008145">
    <property type="entry name" value="GK/Ca_channel_bsu"/>
</dbReference>
<dbReference type="Gene3D" id="3.40.50.300">
    <property type="entry name" value="P-loop containing nucleotide triphosphate hydrolases"/>
    <property type="match status" value="1"/>
</dbReference>
<dbReference type="Gene3D" id="3.30.63.10">
    <property type="entry name" value="Guanylate Kinase phosphate binding domain"/>
    <property type="match status" value="1"/>
</dbReference>
<evidence type="ECO:0000256" key="7">
    <source>
        <dbReference type="ARBA" id="ARBA00022679"/>
    </source>
</evidence>
<feature type="binding site" evidence="13">
    <location>
        <begin position="13"/>
        <end position="20"/>
    </location>
    <ligand>
        <name>ATP</name>
        <dbReference type="ChEBI" id="CHEBI:30616"/>
    </ligand>
</feature>
<dbReference type="PANTHER" id="PTHR23117:SF13">
    <property type="entry name" value="GUANYLATE KINASE"/>
    <property type="match status" value="1"/>
</dbReference>
<evidence type="ECO:0000259" key="14">
    <source>
        <dbReference type="PROSITE" id="PS50052"/>
    </source>
</evidence>
<dbReference type="Pfam" id="PF00625">
    <property type="entry name" value="Guanylate_kin"/>
    <property type="match status" value="1"/>
</dbReference>
<keyword evidence="10 13" id="KW-0067">ATP-binding</keyword>
<reference evidence="15 16" key="1">
    <citation type="submission" date="2020-02" db="EMBL/GenBank/DDBJ databases">
        <title>Out from the shadows clarifying the taxonomy of the family Cryomorphaceae and related taxa by utilizing the GTDB taxonomic framework.</title>
        <authorList>
            <person name="Bowman J.P."/>
        </authorList>
    </citation>
    <scope>NUCLEOTIDE SEQUENCE [LARGE SCALE GENOMIC DNA]</scope>
    <source>
        <strain evidence="15 16">QSSC 1-22</strain>
    </source>
</reference>
<keyword evidence="6 13" id="KW-0963">Cytoplasm</keyword>
<gene>
    <name evidence="13 15" type="primary">gmk</name>
    <name evidence="15" type="ORF">G3O08_10255</name>
</gene>
<dbReference type="InterPro" id="IPR020590">
    <property type="entry name" value="Guanylate_kinase_CS"/>
</dbReference>